<dbReference type="PROSITE" id="PS51123">
    <property type="entry name" value="OMPA_2"/>
    <property type="match status" value="1"/>
</dbReference>
<dbReference type="Pfam" id="PF02412">
    <property type="entry name" value="TSP_3"/>
    <property type="match status" value="1"/>
</dbReference>
<dbReference type="Proteomes" id="UP000316008">
    <property type="component" value="Unassembled WGS sequence"/>
</dbReference>
<dbReference type="Gene3D" id="4.10.1080.10">
    <property type="entry name" value="TSP type-3 repeat"/>
    <property type="match status" value="1"/>
</dbReference>
<dbReference type="InterPro" id="IPR006665">
    <property type="entry name" value="OmpA-like"/>
</dbReference>
<comment type="subcellular location">
    <subcellularLocation>
        <location evidence="1">Cell outer membrane</location>
    </subcellularLocation>
</comment>
<dbReference type="PRINTS" id="PR01021">
    <property type="entry name" value="OMPADOMAIN"/>
</dbReference>
<evidence type="ECO:0000256" key="5">
    <source>
        <dbReference type="PROSITE-ProRule" id="PRU00473"/>
    </source>
</evidence>
<dbReference type="InterPro" id="IPR050330">
    <property type="entry name" value="Bact_OuterMem_StrucFunc"/>
</dbReference>
<dbReference type="InterPro" id="IPR003367">
    <property type="entry name" value="Thrombospondin_3-like_rpt"/>
</dbReference>
<feature type="chain" id="PRO_5021836167" evidence="7">
    <location>
        <begin position="18"/>
        <end position="453"/>
    </location>
</feature>
<dbReference type="PANTHER" id="PTHR30329:SF21">
    <property type="entry name" value="LIPOPROTEIN YIAD-RELATED"/>
    <property type="match status" value="1"/>
</dbReference>
<evidence type="ECO:0000313" key="10">
    <source>
        <dbReference type="Proteomes" id="UP000316008"/>
    </source>
</evidence>
<comment type="caution">
    <text evidence="9">The sequence shown here is derived from an EMBL/GenBank/DDBJ whole genome shotgun (WGS) entry which is preliminary data.</text>
</comment>
<keyword evidence="2 7" id="KW-0732">Signal</keyword>
<feature type="signal peptide" evidence="7">
    <location>
        <begin position="1"/>
        <end position="17"/>
    </location>
</feature>
<dbReference type="PANTHER" id="PTHR30329">
    <property type="entry name" value="STATOR ELEMENT OF FLAGELLAR MOTOR COMPLEX"/>
    <property type="match status" value="1"/>
</dbReference>
<dbReference type="RefSeq" id="WP_144332765.1">
    <property type="nucleotide sequence ID" value="NZ_VLPL01000003.1"/>
</dbReference>
<dbReference type="AlphaFoldDB" id="A0A556N0U5"/>
<evidence type="ECO:0000256" key="7">
    <source>
        <dbReference type="SAM" id="SignalP"/>
    </source>
</evidence>
<accession>A0A556N0U5</accession>
<dbReference type="Gene3D" id="3.30.1330.60">
    <property type="entry name" value="OmpA-like domain"/>
    <property type="match status" value="1"/>
</dbReference>
<dbReference type="InterPro" id="IPR036737">
    <property type="entry name" value="OmpA-like_sf"/>
</dbReference>
<dbReference type="SUPFAM" id="SSF103647">
    <property type="entry name" value="TSP type-3 repeat"/>
    <property type="match status" value="1"/>
</dbReference>
<keyword evidence="3 5" id="KW-0472">Membrane</keyword>
<protein>
    <submittedName>
        <fullName evidence="9">OmpA family protein</fullName>
    </submittedName>
</protein>
<organism evidence="9 10">
    <name type="scientific">Fluviicola chungangensis</name>
    <dbReference type="NCBI Taxonomy" id="2597671"/>
    <lineage>
        <taxon>Bacteria</taxon>
        <taxon>Pseudomonadati</taxon>
        <taxon>Bacteroidota</taxon>
        <taxon>Flavobacteriia</taxon>
        <taxon>Flavobacteriales</taxon>
        <taxon>Crocinitomicaceae</taxon>
        <taxon>Fluviicola</taxon>
    </lineage>
</organism>
<dbReference type="InterPro" id="IPR028974">
    <property type="entry name" value="TSP_type-3_rpt"/>
</dbReference>
<name>A0A556N0U5_9FLAO</name>
<feature type="domain" description="OmpA-like" evidence="8">
    <location>
        <begin position="337"/>
        <end position="453"/>
    </location>
</feature>
<dbReference type="OrthoDB" id="1522982at2"/>
<dbReference type="GO" id="GO:0007155">
    <property type="term" value="P:cell adhesion"/>
    <property type="evidence" value="ECO:0007669"/>
    <property type="project" value="InterPro"/>
</dbReference>
<evidence type="ECO:0000256" key="6">
    <source>
        <dbReference type="SAM" id="MobiDB-lite"/>
    </source>
</evidence>
<proteinExistence type="predicted"/>
<dbReference type="SUPFAM" id="SSF103088">
    <property type="entry name" value="OmpA-like"/>
    <property type="match status" value="1"/>
</dbReference>
<evidence type="ECO:0000256" key="4">
    <source>
        <dbReference type="ARBA" id="ARBA00023237"/>
    </source>
</evidence>
<dbReference type="CDD" id="cd07185">
    <property type="entry name" value="OmpA_C-like"/>
    <property type="match status" value="1"/>
</dbReference>
<evidence type="ECO:0000313" key="9">
    <source>
        <dbReference type="EMBL" id="TSJ45810.1"/>
    </source>
</evidence>
<keyword evidence="10" id="KW-1185">Reference proteome</keyword>
<evidence type="ECO:0000256" key="1">
    <source>
        <dbReference type="ARBA" id="ARBA00004442"/>
    </source>
</evidence>
<dbReference type="EMBL" id="VLPL01000003">
    <property type="protein sequence ID" value="TSJ45810.1"/>
    <property type="molecule type" value="Genomic_DNA"/>
</dbReference>
<dbReference type="Pfam" id="PF00691">
    <property type="entry name" value="OmpA"/>
    <property type="match status" value="1"/>
</dbReference>
<feature type="region of interest" description="Disordered" evidence="6">
    <location>
        <begin position="243"/>
        <end position="264"/>
    </location>
</feature>
<dbReference type="GO" id="GO:0005509">
    <property type="term" value="F:calcium ion binding"/>
    <property type="evidence" value="ECO:0007669"/>
    <property type="project" value="InterPro"/>
</dbReference>
<dbReference type="InterPro" id="IPR006664">
    <property type="entry name" value="OMP_bac"/>
</dbReference>
<dbReference type="GO" id="GO:0009279">
    <property type="term" value="C:cell outer membrane"/>
    <property type="evidence" value="ECO:0007669"/>
    <property type="project" value="UniProtKB-SubCell"/>
</dbReference>
<evidence type="ECO:0000259" key="8">
    <source>
        <dbReference type="PROSITE" id="PS51123"/>
    </source>
</evidence>
<keyword evidence="4" id="KW-0998">Cell outer membrane</keyword>
<evidence type="ECO:0000256" key="3">
    <source>
        <dbReference type="ARBA" id="ARBA00023136"/>
    </source>
</evidence>
<evidence type="ECO:0000256" key="2">
    <source>
        <dbReference type="ARBA" id="ARBA00022729"/>
    </source>
</evidence>
<sequence length="453" mass="49756">MKIYHLLFICLPFALNAQNDVKSMNKWSLGLSIGAHDGMAPSRATTRLYQIHHYGINTRYMFTNRAGITLGVNYDFLDFINKPFNSYYFRTSLEGVVNAGDMLHFPQVMPRIGLLVHGGFGFSSLWSDNNPRIANTESLSKRADGMINFTFGATPQVKLNERWSLNGDLSFIFHARQNNTFDMQRANKKGSIDGYMLNLSIGVSYYLGKNKTHADWTPTIYGAAGPDSKELDRMKAELAALKEQARDDDKDGVPNSIDQEANTPAGSFVDSKGVAIKDTDGDGITDAYDACPDVKGVYSANGCPDSDKDGVPDGDDACPQTPGLVSNNGCPVVEKAVQEVMAKALRGVQFETSKSTLLKTSLPILDEVVRVMKQNPDYRLDILGHTDNVGDENQNLVLSQERAQVVAAYLISKGVDSARIHAKGFGESQPKTSNDTPEGQAINRRVEFNVVFD</sequence>
<feature type="compositionally biased region" description="Basic and acidic residues" evidence="6">
    <location>
        <begin position="243"/>
        <end position="252"/>
    </location>
</feature>
<reference evidence="9 10" key="1">
    <citation type="submission" date="2019-07" db="EMBL/GenBank/DDBJ databases">
        <authorList>
            <person name="Huq M.A."/>
        </authorList>
    </citation>
    <scope>NUCLEOTIDE SEQUENCE [LARGE SCALE GENOMIC DNA]</scope>
    <source>
        <strain evidence="9 10">MAH-3</strain>
    </source>
</reference>
<gene>
    <name evidence="9" type="ORF">FO442_08670</name>
</gene>